<feature type="compositionally biased region" description="Low complexity" evidence="1">
    <location>
        <begin position="124"/>
        <end position="134"/>
    </location>
</feature>
<organism evidence="2 3">
    <name type="scientific">Larinioides sclopetarius</name>
    <dbReference type="NCBI Taxonomy" id="280406"/>
    <lineage>
        <taxon>Eukaryota</taxon>
        <taxon>Metazoa</taxon>
        <taxon>Ecdysozoa</taxon>
        <taxon>Arthropoda</taxon>
        <taxon>Chelicerata</taxon>
        <taxon>Arachnida</taxon>
        <taxon>Araneae</taxon>
        <taxon>Araneomorphae</taxon>
        <taxon>Entelegynae</taxon>
        <taxon>Araneoidea</taxon>
        <taxon>Araneidae</taxon>
        <taxon>Larinioides</taxon>
    </lineage>
</organism>
<dbReference type="AlphaFoldDB" id="A0AAV2BZJ2"/>
<name>A0AAV2BZJ2_9ARAC</name>
<feature type="region of interest" description="Disordered" evidence="1">
    <location>
        <begin position="92"/>
        <end position="145"/>
    </location>
</feature>
<evidence type="ECO:0000313" key="3">
    <source>
        <dbReference type="Proteomes" id="UP001497382"/>
    </source>
</evidence>
<dbReference type="EMBL" id="CAXIEN010000800">
    <property type="protein sequence ID" value="CAL1301704.1"/>
    <property type="molecule type" value="Genomic_DNA"/>
</dbReference>
<keyword evidence="3" id="KW-1185">Reference proteome</keyword>
<protein>
    <submittedName>
        <fullName evidence="2">Uncharacterized protein</fullName>
    </submittedName>
</protein>
<sequence length="145" mass="16376">MTNDIQEKISILEISFSKAVNTLKNCKNEEFLNDIRNKIEEATSALDAISEVKDAKEDITIDEFSENEIQPSDDEWGSNPEDFDDMIKACEDVEHSFNSIEDPSSDPPTDNEDQNDHLDKEESNLNSSNEDNLLVPSNDDVFGMD</sequence>
<evidence type="ECO:0000256" key="1">
    <source>
        <dbReference type="SAM" id="MobiDB-lite"/>
    </source>
</evidence>
<dbReference type="Proteomes" id="UP001497382">
    <property type="component" value="Unassembled WGS sequence"/>
</dbReference>
<proteinExistence type="predicted"/>
<comment type="caution">
    <text evidence="2">The sequence shown here is derived from an EMBL/GenBank/DDBJ whole genome shotgun (WGS) entry which is preliminary data.</text>
</comment>
<feature type="compositionally biased region" description="Basic and acidic residues" evidence="1">
    <location>
        <begin position="114"/>
        <end position="123"/>
    </location>
</feature>
<gene>
    <name evidence="2" type="ORF">LARSCL_LOCUS22652</name>
</gene>
<reference evidence="2 3" key="1">
    <citation type="submission" date="2024-04" db="EMBL/GenBank/DDBJ databases">
        <authorList>
            <person name="Rising A."/>
            <person name="Reimegard J."/>
            <person name="Sonavane S."/>
            <person name="Akerstrom W."/>
            <person name="Nylinder S."/>
            <person name="Hedman E."/>
            <person name="Kallberg Y."/>
        </authorList>
    </citation>
    <scope>NUCLEOTIDE SEQUENCE [LARGE SCALE GENOMIC DNA]</scope>
</reference>
<feature type="region of interest" description="Disordered" evidence="1">
    <location>
        <begin position="64"/>
        <end position="83"/>
    </location>
</feature>
<evidence type="ECO:0000313" key="2">
    <source>
        <dbReference type="EMBL" id="CAL1301704.1"/>
    </source>
</evidence>
<accession>A0AAV2BZJ2</accession>